<reference evidence="3 4" key="1">
    <citation type="submission" date="2015-12" db="EMBL/GenBank/DDBJ databases">
        <title>Draft genome sequence of Streptomyces silvensis ATCC 53525, a producer of novel hormone antagonists.</title>
        <authorList>
            <person name="Johnston C.W."/>
            <person name="Li Y."/>
            <person name="Magarvey N.A."/>
        </authorList>
    </citation>
    <scope>NUCLEOTIDE SEQUENCE [LARGE SCALE GENOMIC DNA]</scope>
    <source>
        <strain evidence="3 4">ATCC 53525</strain>
    </source>
</reference>
<dbReference type="SUPFAM" id="SSF47090">
    <property type="entry name" value="PGBD-like"/>
    <property type="match status" value="1"/>
</dbReference>
<dbReference type="InterPro" id="IPR036366">
    <property type="entry name" value="PGBDSf"/>
</dbReference>
<evidence type="ECO:0000313" key="4">
    <source>
        <dbReference type="Proteomes" id="UP000054804"/>
    </source>
</evidence>
<organism evidence="3 4">
    <name type="scientific">Streptomyces silvensis</name>
    <dbReference type="NCBI Taxonomy" id="1765722"/>
    <lineage>
        <taxon>Bacteria</taxon>
        <taxon>Bacillati</taxon>
        <taxon>Actinomycetota</taxon>
        <taxon>Actinomycetes</taxon>
        <taxon>Kitasatosporales</taxon>
        <taxon>Streptomycetaceae</taxon>
        <taxon>Streptomyces</taxon>
    </lineage>
</organism>
<comment type="caution">
    <text evidence="3">The sequence shown here is derived from an EMBL/GenBank/DDBJ whole genome shotgun (WGS) entry which is preliminary data.</text>
</comment>
<dbReference type="STRING" id="1765722.AT728_18255"/>
<feature type="domain" description="Peptidoglycan binding-like" evidence="1">
    <location>
        <begin position="247"/>
        <end position="283"/>
    </location>
</feature>
<dbReference type="Proteomes" id="UP000054804">
    <property type="component" value="Unassembled WGS sequence"/>
</dbReference>
<evidence type="ECO:0000259" key="1">
    <source>
        <dbReference type="Pfam" id="PF01471"/>
    </source>
</evidence>
<dbReference type="InterPro" id="IPR036365">
    <property type="entry name" value="PGBD-like_sf"/>
</dbReference>
<evidence type="ECO:0000313" key="3">
    <source>
        <dbReference type="EMBL" id="KUF16276.1"/>
    </source>
</evidence>
<keyword evidence="4" id="KW-1185">Reference proteome</keyword>
<evidence type="ECO:0000259" key="2">
    <source>
        <dbReference type="Pfam" id="PF08924"/>
    </source>
</evidence>
<dbReference type="RefSeq" id="WP_058849754.1">
    <property type="nucleotide sequence ID" value="NZ_LOCL01000039.1"/>
</dbReference>
<dbReference type="Gene3D" id="1.10.101.10">
    <property type="entry name" value="PGBD-like superfamily/PGBD"/>
    <property type="match status" value="1"/>
</dbReference>
<name>A0A0W7X0D8_9ACTN</name>
<sequence>MADEMVRRAQRFINTTYGDGVTLGVPKLAENGRTSWTVMYALTRALQYEMGIRALSDAFGPTTMSTIAEKYGKLDETTIPSAIFCRIIQSALYCKGYDGGEIDGKYNGRVAASVAKLHRDMGVDGIYPEGSLWPKTAKGLFNMDAYTTVSGGTETIRSIQQWMNGKYILRKDYFIIPCDGYFSRDVQKSMLLAIQYELGMADGVANGVFGPGTKNGLKAHTLSTGSSGTWVQLFSAAMIFNRRPDVSFTSNYTLTLADAVRSFQSFLKLSVNGTADFQTWASLLVSYGDDTRKGTAFDCADQVTAARAKSLYSAGYRLGGRYLTNVPGTTLDKVIKSGELRTMADAGISCFPIYQTFGDSSSYFSFFQGTADAFAATEAALGHGFKKGTRIYFAIDYDNTDEEITSHLIPHFKGINEGMAQAGRVYKVGIYATRNACSRVAAEGLASASFVSNMSAGYSGNLGFPMPANWAIDQIKTISVGSGDGRIEIDNDISSGLESGQNSYNTPPAKTDLDVAFDISWKDQLTREIQAYMRSIGIPEEGPPDSWLPTGKTKYTTSYCVTFMLNWDGLFTSLARILRMRKALIQVSAIWELRHHNITSIADLPLPKANDDFSDACVYEYYNDGNLPDWVTQFGNKITPFNDCSTGIGQIFGTRAIIARNYAVELGLLDETKHDPSKDADIWTVWEKLHFNQSYNIATVPYMHILHAHEYGLARPGLTSSDKDTEALLKYYQGNTPEAGQQAKLRMGLYRLIEDNYNSIFRKVENRGVDPRMG</sequence>
<dbReference type="Pfam" id="PF08924">
    <property type="entry name" value="Rv2525c_GlyHyd-like"/>
    <property type="match status" value="1"/>
</dbReference>
<dbReference type="OrthoDB" id="1795295at2"/>
<dbReference type="Pfam" id="PF01471">
    <property type="entry name" value="PG_binding_1"/>
    <property type="match status" value="1"/>
</dbReference>
<dbReference type="CDD" id="cd06418">
    <property type="entry name" value="GH25_BacA-like"/>
    <property type="match status" value="1"/>
</dbReference>
<dbReference type="InterPro" id="IPR015020">
    <property type="entry name" value="Rv2525c-like_Glyco_Hydro-like"/>
</dbReference>
<proteinExistence type="predicted"/>
<accession>A0A0W7X0D8</accession>
<protein>
    <submittedName>
        <fullName evidence="3">Uncharacterized protein</fullName>
    </submittedName>
</protein>
<dbReference type="SUPFAM" id="SSF51445">
    <property type="entry name" value="(Trans)glycosidases"/>
    <property type="match status" value="1"/>
</dbReference>
<feature type="domain" description="Rv2525c-like glycoside hydrolase-like" evidence="2">
    <location>
        <begin position="310"/>
        <end position="493"/>
    </location>
</feature>
<dbReference type="AlphaFoldDB" id="A0A0W7X0D8"/>
<dbReference type="InterPro" id="IPR002477">
    <property type="entry name" value="Peptidoglycan-bd-like"/>
</dbReference>
<dbReference type="Gene3D" id="3.20.20.80">
    <property type="entry name" value="Glycosidases"/>
    <property type="match status" value="1"/>
</dbReference>
<dbReference type="EMBL" id="LOCL01000039">
    <property type="protein sequence ID" value="KUF16276.1"/>
    <property type="molecule type" value="Genomic_DNA"/>
</dbReference>
<dbReference type="InterPro" id="IPR017853">
    <property type="entry name" value="GH"/>
</dbReference>
<gene>
    <name evidence="3" type="ORF">AT728_18255</name>
</gene>